<name>A0A183GC99_HELPZ</name>
<dbReference type="Proteomes" id="UP000050761">
    <property type="component" value="Unassembled WGS sequence"/>
</dbReference>
<evidence type="ECO:0000313" key="3">
    <source>
        <dbReference type="WBParaSite" id="HPBE_0001978001-mRNA-1"/>
    </source>
</evidence>
<evidence type="ECO:0000313" key="1">
    <source>
        <dbReference type="EMBL" id="VDP16640.1"/>
    </source>
</evidence>
<dbReference type="WBParaSite" id="HPBE_0001978001-mRNA-1">
    <property type="protein sequence ID" value="HPBE_0001978001-mRNA-1"/>
    <property type="gene ID" value="HPBE_0001978001"/>
</dbReference>
<dbReference type="OrthoDB" id="5850775at2759"/>
<gene>
    <name evidence="1" type="ORF">HPBE_LOCUS19779</name>
</gene>
<accession>A0A183GC99</accession>
<sequence>MSSFSYSRGSGAVLSLEGFELPHDQQERKPRKVRADDLAAVQDFCGAIDEAAGSVFNDVLNKIADFFMLSSDAKKIERSSLTQRKLRMGIVHCNMSDVDRITHGVCGRLGLADSDFALLKSCDTSVSGVVGQIRDGKAAASDRTGGVSGFRASKWPVLFSGRPKQGNFDSALPANVYEACNVHFCFVAKGSIVSPYAMFLFIDVN</sequence>
<reference evidence="1 2" key="1">
    <citation type="submission" date="2018-11" db="EMBL/GenBank/DDBJ databases">
        <authorList>
            <consortium name="Pathogen Informatics"/>
        </authorList>
    </citation>
    <scope>NUCLEOTIDE SEQUENCE [LARGE SCALE GENOMIC DNA]</scope>
</reference>
<dbReference type="AlphaFoldDB" id="A0A183GC99"/>
<evidence type="ECO:0000313" key="2">
    <source>
        <dbReference type="Proteomes" id="UP000050761"/>
    </source>
</evidence>
<dbReference type="EMBL" id="UZAH01031610">
    <property type="protein sequence ID" value="VDP16640.1"/>
    <property type="molecule type" value="Genomic_DNA"/>
</dbReference>
<organism evidence="2 3">
    <name type="scientific">Heligmosomoides polygyrus</name>
    <name type="common">Parasitic roundworm</name>
    <dbReference type="NCBI Taxonomy" id="6339"/>
    <lineage>
        <taxon>Eukaryota</taxon>
        <taxon>Metazoa</taxon>
        <taxon>Ecdysozoa</taxon>
        <taxon>Nematoda</taxon>
        <taxon>Chromadorea</taxon>
        <taxon>Rhabditida</taxon>
        <taxon>Rhabditina</taxon>
        <taxon>Rhabditomorpha</taxon>
        <taxon>Strongyloidea</taxon>
        <taxon>Heligmosomidae</taxon>
        <taxon>Heligmosomoides</taxon>
    </lineage>
</organism>
<keyword evidence="2" id="KW-1185">Reference proteome</keyword>
<accession>A0A3P8BGN5</accession>
<protein>
    <submittedName>
        <fullName evidence="1 3">Uncharacterized protein</fullName>
    </submittedName>
</protein>
<proteinExistence type="predicted"/>
<reference evidence="3" key="2">
    <citation type="submission" date="2019-09" db="UniProtKB">
        <authorList>
            <consortium name="WormBaseParasite"/>
        </authorList>
    </citation>
    <scope>IDENTIFICATION</scope>
</reference>